<dbReference type="PANTHER" id="PTHR24305:SF187">
    <property type="entry name" value="P450, PUTATIVE (EUROFUNG)-RELATED"/>
    <property type="match status" value="1"/>
</dbReference>
<keyword evidence="3 7" id="KW-0479">Metal-binding</keyword>
<keyword evidence="8" id="KW-1133">Transmembrane helix</keyword>
<dbReference type="Proteomes" id="UP000001294">
    <property type="component" value="Unassembled WGS sequence"/>
</dbReference>
<dbReference type="HOGENOM" id="CLU_001570_14_10_1"/>
<name>B6QJN5_TALMQ</name>
<evidence type="ECO:0000313" key="10">
    <source>
        <dbReference type="Proteomes" id="UP000001294"/>
    </source>
</evidence>
<proteinExistence type="inferred from homology"/>
<dbReference type="SMR" id="B6QJN5"/>
<evidence type="ECO:0000256" key="7">
    <source>
        <dbReference type="PIRSR" id="PIRSR602401-1"/>
    </source>
</evidence>
<keyword evidence="8" id="KW-0812">Transmembrane</keyword>
<protein>
    <submittedName>
        <fullName evidence="9">Benzoate 4-monooxygenase cytochrome P450, putative</fullName>
    </submittedName>
</protein>
<dbReference type="GO" id="GO:0004497">
    <property type="term" value="F:monooxygenase activity"/>
    <property type="evidence" value="ECO:0007669"/>
    <property type="project" value="UniProtKB-KW"/>
</dbReference>
<accession>B6QJN5</accession>
<dbReference type="GO" id="GO:0020037">
    <property type="term" value="F:heme binding"/>
    <property type="evidence" value="ECO:0007669"/>
    <property type="project" value="InterPro"/>
</dbReference>
<keyword evidence="4" id="KW-0560">Oxidoreductase</keyword>
<keyword evidence="6 9" id="KW-0503">Monooxygenase</keyword>
<dbReference type="PRINTS" id="PR00385">
    <property type="entry name" value="P450"/>
</dbReference>
<dbReference type="CDD" id="cd11061">
    <property type="entry name" value="CYP67-like"/>
    <property type="match status" value="1"/>
</dbReference>
<evidence type="ECO:0000256" key="5">
    <source>
        <dbReference type="ARBA" id="ARBA00023004"/>
    </source>
</evidence>
<feature type="transmembrane region" description="Helical" evidence="8">
    <location>
        <begin position="37"/>
        <end position="57"/>
    </location>
</feature>
<keyword evidence="7" id="KW-0349">Heme</keyword>
<dbReference type="InterPro" id="IPR002401">
    <property type="entry name" value="Cyt_P450_E_grp-I"/>
</dbReference>
<dbReference type="OrthoDB" id="6692864at2759"/>
<sequence>MSLTMSSFPGLLSAATGVALHNLLFRYGEWDNSAPAIIGSYATVFAVLNGLKLVGLVTQLQDLNIYCLLTCHLLGLTSSIIVYRVYFHRLRNFPGHVLAGATSWYANILSAKKLHNFEVVDKLHRQYGDYVRIGPRELSITDPRALPFIYGPTSQTTKGPFYDGAQPYISVHSTRNKKDHARRRKGWDRAFSSKSLRDYEERVSKYAAQLLSVLADNVGQPIDMSRWFNYYSFDVIGDLTFGKSFDMLITGKDAYMLKTLHEQMQSLGPFLHSIWVIPLFKLIPGLNSSYLEYFEWVKKQVENRFKNVPEDPDMFMQLETDFNKGKQTTKDKMHFYGEVNTGIVAGSDSTASTLTNLFYELAIAPEFTLLLQSEIDTVKEPTYQDLSRMKLLNAAIDETMRLHPAIPSGMQRLTPQKGVMIDDIYIPGDCLVQIPLYSLFRDERSFVRPNEFIPQRWIDRLDLVKNSSAYAPFGLGPFACAGKQLALMEIRRITVELLSRYDISFAKDQTREAFYEGQQDAFTLVCGKLQLVFTERKSTGG</sequence>
<evidence type="ECO:0000256" key="2">
    <source>
        <dbReference type="ARBA" id="ARBA00010617"/>
    </source>
</evidence>
<dbReference type="SUPFAM" id="SSF48264">
    <property type="entry name" value="Cytochrome P450"/>
    <property type="match status" value="1"/>
</dbReference>
<comment type="similarity">
    <text evidence="2">Belongs to the cytochrome P450 family.</text>
</comment>
<dbReference type="VEuPathDB" id="FungiDB:PMAA_091100"/>
<evidence type="ECO:0000256" key="8">
    <source>
        <dbReference type="SAM" id="Phobius"/>
    </source>
</evidence>
<evidence type="ECO:0000313" key="9">
    <source>
        <dbReference type="EMBL" id="EEA22481.1"/>
    </source>
</evidence>
<dbReference type="GO" id="GO:0005506">
    <property type="term" value="F:iron ion binding"/>
    <property type="evidence" value="ECO:0007669"/>
    <property type="project" value="InterPro"/>
</dbReference>
<feature type="binding site" description="axial binding residue" evidence="7">
    <location>
        <position position="480"/>
    </location>
    <ligand>
        <name>heme</name>
        <dbReference type="ChEBI" id="CHEBI:30413"/>
    </ligand>
    <ligandPart>
        <name>Fe</name>
        <dbReference type="ChEBI" id="CHEBI:18248"/>
    </ligandPart>
</feature>
<dbReference type="STRING" id="441960.B6QJN5"/>
<dbReference type="InterPro" id="IPR036396">
    <property type="entry name" value="Cyt_P450_sf"/>
</dbReference>
<evidence type="ECO:0000256" key="4">
    <source>
        <dbReference type="ARBA" id="ARBA00023002"/>
    </source>
</evidence>
<keyword evidence="5 7" id="KW-0408">Iron</keyword>
<dbReference type="InterPro" id="IPR001128">
    <property type="entry name" value="Cyt_P450"/>
</dbReference>
<dbReference type="AlphaFoldDB" id="B6QJN5"/>
<dbReference type="Pfam" id="PF00067">
    <property type="entry name" value="p450"/>
    <property type="match status" value="1"/>
</dbReference>
<dbReference type="EMBL" id="DS995902">
    <property type="protein sequence ID" value="EEA22481.1"/>
    <property type="molecule type" value="Genomic_DNA"/>
</dbReference>
<evidence type="ECO:0000256" key="3">
    <source>
        <dbReference type="ARBA" id="ARBA00022723"/>
    </source>
</evidence>
<dbReference type="PANTHER" id="PTHR24305">
    <property type="entry name" value="CYTOCHROME P450"/>
    <property type="match status" value="1"/>
</dbReference>
<keyword evidence="8" id="KW-0472">Membrane</keyword>
<dbReference type="GO" id="GO:0016705">
    <property type="term" value="F:oxidoreductase activity, acting on paired donors, with incorporation or reduction of molecular oxygen"/>
    <property type="evidence" value="ECO:0007669"/>
    <property type="project" value="InterPro"/>
</dbReference>
<dbReference type="Gene3D" id="1.10.630.10">
    <property type="entry name" value="Cytochrome P450"/>
    <property type="match status" value="1"/>
</dbReference>
<dbReference type="InterPro" id="IPR050121">
    <property type="entry name" value="Cytochrome_P450_monoxygenase"/>
</dbReference>
<evidence type="ECO:0000256" key="6">
    <source>
        <dbReference type="ARBA" id="ARBA00023033"/>
    </source>
</evidence>
<organism evidence="9 10">
    <name type="scientific">Talaromyces marneffei (strain ATCC 18224 / CBS 334.59 / QM 7333)</name>
    <name type="common">Penicillium marneffei</name>
    <dbReference type="NCBI Taxonomy" id="441960"/>
    <lineage>
        <taxon>Eukaryota</taxon>
        <taxon>Fungi</taxon>
        <taxon>Dikarya</taxon>
        <taxon>Ascomycota</taxon>
        <taxon>Pezizomycotina</taxon>
        <taxon>Eurotiomycetes</taxon>
        <taxon>Eurotiomycetidae</taxon>
        <taxon>Eurotiales</taxon>
        <taxon>Trichocomaceae</taxon>
        <taxon>Talaromyces</taxon>
        <taxon>Talaromyces sect. Talaromyces</taxon>
    </lineage>
</organism>
<comment type="cofactor">
    <cofactor evidence="1 7">
        <name>heme</name>
        <dbReference type="ChEBI" id="CHEBI:30413"/>
    </cofactor>
</comment>
<gene>
    <name evidence="9" type="ORF">PMAA_091100</name>
</gene>
<reference evidence="10" key="1">
    <citation type="journal article" date="2015" name="Genome Announc.">
        <title>Genome sequence of the AIDS-associated pathogen Penicillium marneffei (ATCC18224) and its near taxonomic relative Talaromyces stipitatus (ATCC10500).</title>
        <authorList>
            <person name="Nierman W.C."/>
            <person name="Fedorova-Abrams N.D."/>
            <person name="Andrianopoulos A."/>
        </authorList>
    </citation>
    <scope>NUCLEOTIDE SEQUENCE [LARGE SCALE GENOMIC DNA]</scope>
    <source>
        <strain evidence="10">ATCC 18224 / CBS 334.59 / QM 7333</strain>
    </source>
</reference>
<evidence type="ECO:0000256" key="1">
    <source>
        <dbReference type="ARBA" id="ARBA00001971"/>
    </source>
</evidence>
<dbReference type="PRINTS" id="PR00463">
    <property type="entry name" value="EP450I"/>
</dbReference>
<keyword evidence="10" id="KW-1185">Reference proteome</keyword>
<dbReference type="PhylomeDB" id="B6QJN5"/>
<feature type="transmembrane region" description="Helical" evidence="8">
    <location>
        <begin position="63"/>
        <end position="86"/>
    </location>
</feature>